<evidence type="ECO:0000259" key="16">
    <source>
        <dbReference type="Pfam" id="PF02563"/>
    </source>
</evidence>
<keyword evidence="14" id="KW-0449">Lipoprotein</keyword>
<comment type="similarity">
    <text evidence="2">Belongs to the BexD/CtrA/VexA family.</text>
</comment>
<evidence type="ECO:0000256" key="1">
    <source>
        <dbReference type="ARBA" id="ARBA00004571"/>
    </source>
</evidence>
<keyword evidence="15" id="KW-1133">Transmembrane helix</keyword>
<keyword evidence="9" id="KW-0406">Ion transport</keyword>
<evidence type="ECO:0000256" key="9">
    <source>
        <dbReference type="ARBA" id="ARBA00023065"/>
    </source>
</evidence>
<organism evidence="18 19">
    <name type="scientific">Mucilaginibacter pallidiroseus</name>
    <dbReference type="NCBI Taxonomy" id="2599295"/>
    <lineage>
        <taxon>Bacteria</taxon>
        <taxon>Pseudomonadati</taxon>
        <taxon>Bacteroidota</taxon>
        <taxon>Sphingobacteriia</taxon>
        <taxon>Sphingobacteriales</taxon>
        <taxon>Sphingobacteriaceae</taxon>
        <taxon>Mucilaginibacter</taxon>
    </lineage>
</organism>
<keyword evidence="10" id="KW-0626">Porin</keyword>
<comment type="subcellular location">
    <subcellularLocation>
        <location evidence="1">Cell outer membrane</location>
        <topology evidence="1">Multi-pass membrane protein</topology>
    </subcellularLocation>
</comment>
<sequence>MKKNLLTAFLLMIGSIIMLSSCGDYRKIAYFNNIKRDSVSKIQAEYLETKISRNDLLQINITTLDERTTRLLNGPGLTATGQNLGYLVDDTGLIRFPYIGDIKAAGLTKNELSQVIAKTLVQKDFAKDPIVVVRISNYKITVLGEVTRPGIIPVPTEHITLPEALASAGDLTQYGKRNNVLLIREVNGERIYKRFSLNGDKMFDKDLFNLQNQDIIYVEPNNAREASGNRSAQLLPYVFSTISLLLVIYSQFIR</sequence>
<evidence type="ECO:0000256" key="13">
    <source>
        <dbReference type="ARBA" id="ARBA00023237"/>
    </source>
</evidence>
<evidence type="ECO:0000256" key="11">
    <source>
        <dbReference type="ARBA" id="ARBA00023136"/>
    </source>
</evidence>
<evidence type="ECO:0000256" key="8">
    <source>
        <dbReference type="ARBA" id="ARBA00023047"/>
    </source>
</evidence>
<dbReference type="Gene3D" id="3.30.1950.10">
    <property type="entry name" value="wza like domain"/>
    <property type="match status" value="1"/>
</dbReference>
<accession>A0A563U849</accession>
<dbReference type="AlphaFoldDB" id="A0A563U849"/>
<dbReference type="Pfam" id="PF02563">
    <property type="entry name" value="Poly_export"/>
    <property type="match status" value="1"/>
</dbReference>
<evidence type="ECO:0000313" key="18">
    <source>
        <dbReference type="EMBL" id="TWR27562.1"/>
    </source>
</evidence>
<evidence type="ECO:0000256" key="4">
    <source>
        <dbReference type="ARBA" id="ARBA00022452"/>
    </source>
</evidence>
<evidence type="ECO:0000256" key="3">
    <source>
        <dbReference type="ARBA" id="ARBA00022448"/>
    </source>
</evidence>
<dbReference type="GO" id="GO:0046930">
    <property type="term" value="C:pore complex"/>
    <property type="evidence" value="ECO:0007669"/>
    <property type="project" value="UniProtKB-KW"/>
</dbReference>
<feature type="domain" description="Polysaccharide export protein N-terminal" evidence="16">
    <location>
        <begin position="48"/>
        <end position="135"/>
    </location>
</feature>
<evidence type="ECO:0000256" key="14">
    <source>
        <dbReference type="ARBA" id="ARBA00023288"/>
    </source>
</evidence>
<keyword evidence="4" id="KW-1134">Transmembrane beta strand</keyword>
<keyword evidence="13" id="KW-0998">Cell outer membrane</keyword>
<comment type="caution">
    <text evidence="18">The sequence shown here is derived from an EMBL/GenBank/DDBJ whole genome shotgun (WGS) entry which is preliminary data.</text>
</comment>
<dbReference type="GO" id="GO:0009279">
    <property type="term" value="C:cell outer membrane"/>
    <property type="evidence" value="ECO:0007669"/>
    <property type="project" value="UniProtKB-SubCell"/>
</dbReference>
<evidence type="ECO:0000256" key="15">
    <source>
        <dbReference type="SAM" id="Phobius"/>
    </source>
</evidence>
<keyword evidence="8" id="KW-0625">Polysaccharide transport</keyword>
<evidence type="ECO:0000256" key="7">
    <source>
        <dbReference type="ARBA" id="ARBA00022729"/>
    </source>
</evidence>
<dbReference type="Pfam" id="PF22461">
    <property type="entry name" value="SLBB_2"/>
    <property type="match status" value="1"/>
</dbReference>
<name>A0A563U849_9SPHI</name>
<dbReference type="GO" id="GO:0006811">
    <property type="term" value="P:monoatomic ion transport"/>
    <property type="evidence" value="ECO:0007669"/>
    <property type="project" value="UniProtKB-KW"/>
</dbReference>
<keyword evidence="12" id="KW-0564">Palmitate</keyword>
<dbReference type="GO" id="GO:0015288">
    <property type="term" value="F:porin activity"/>
    <property type="evidence" value="ECO:0007669"/>
    <property type="project" value="UniProtKB-KW"/>
</dbReference>
<dbReference type="PROSITE" id="PS51257">
    <property type="entry name" value="PROKAR_LIPOPROTEIN"/>
    <property type="match status" value="1"/>
</dbReference>
<keyword evidence="5" id="KW-0762">Sugar transport</keyword>
<keyword evidence="7" id="KW-0732">Signal</keyword>
<dbReference type="PANTHER" id="PTHR33619">
    <property type="entry name" value="POLYSACCHARIDE EXPORT PROTEIN GFCE-RELATED"/>
    <property type="match status" value="1"/>
</dbReference>
<dbReference type="OrthoDB" id="662756at2"/>
<feature type="domain" description="SLBB" evidence="17">
    <location>
        <begin position="139"/>
        <end position="218"/>
    </location>
</feature>
<dbReference type="PANTHER" id="PTHR33619:SF3">
    <property type="entry name" value="POLYSACCHARIDE EXPORT PROTEIN GFCE-RELATED"/>
    <property type="match status" value="1"/>
</dbReference>
<evidence type="ECO:0000256" key="10">
    <source>
        <dbReference type="ARBA" id="ARBA00023114"/>
    </source>
</evidence>
<evidence type="ECO:0000256" key="5">
    <source>
        <dbReference type="ARBA" id="ARBA00022597"/>
    </source>
</evidence>
<evidence type="ECO:0000256" key="6">
    <source>
        <dbReference type="ARBA" id="ARBA00022692"/>
    </source>
</evidence>
<dbReference type="Proteomes" id="UP000320042">
    <property type="component" value="Unassembled WGS sequence"/>
</dbReference>
<dbReference type="EMBL" id="VOEJ01000006">
    <property type="protein sequence ID" value="TWR27562.1"/>
    <property type="molecule type" value="Genomic_DNA"/>
</dbReference>
<keyword evidence="11 15" id="KW-0472">Membrane</keyword>
<dbReference type="GO" id="GO:0015159">
    <property type="term" value="F:polysaccharide transmembrane transporter activity"/>
    <property type="evidence" value="ECO:0007669"/>
    <property type="project" value="InterPro"/>
</dbReference>
<gene>
    <name evidence="18" type="ORF">FPZ43_13915</name>
</gene>
<proteinExistence type="inferred from homology"/>
<evidence type="ECO:0000256" key="2">
    <source>
        <dbReference type="ARBA" id="ARBA00009450"/>
    </source>
</evidence>
<evidence type="ECO:0000259" key="17">
    <source>
        <dbReference type="Pfam" id="PF22461"/>
    </source>
</evidence>
<dbReference type="InterPro" id="IPR054765">
    <property type="entry name" value="SLBB_dom"/>
</dbReference>
<keyword evidence="3" id="KW-0813">Transport</keyword>
<dbReference type="InterPro" id="IPR049712">
    <property type="entry name" value="Poly_export"/>
</dbReference>
<protein>
    <submittedName>
        <fullName evidence="18">Polysaccharide export protein</fullName>
    </submittedName>
</protein>
<reference evidence="18 19" key="1">
    <citation type="submission" date="2019-07" db="EMBL/GenBank/DDBJ databases">
        <authorList>
            <person name="Kim J."/>
        </authorList>
    </citation>
    <scope>NUCLEOTIDE SEQUENCE [LARGE SCALE GENOMIC DNA]</scope>
    <source>
        <strain evidence="19">dk17</strain>
    </source>
</reference>
<dbReference type="RefSeq" id="WP_146382528.1">
    <property type="nucleotide sequence ID" value="NZ_VOEJ01000006.1"/>
</dbReference>
<dbReference type="Gene3D" id="3.10.560.10">
    <property type="entry name" value="Outer membrane lipoprotein wza domain like"/>
    <property type="match status" value="1"/>
</dbReference>
<keyword evidence="19" id="KW-1185">Reference proteome</keyword>
<keyword evidence="6 15" id="KW-0812">Transmembrane</keyword>
<feature type="transmembrane region" description="Helical" evidence="15">
    <location>
        <begin position="234"/>
        <end position="253"/>
    </location>
</feature>
<evidence type="ECO:0000256" key="12">
    <source>
        <dbReference type="ARBA" id="ARBA00023139"/>
    </source>
</evidence>
<dbReference type="InterPro" id="IPR003715">
    <property type="entry name" value="Poly_export_N"/>
</dbReference>
<evidence type="ECO:0000313" key="19">
    <source>
        <dbReference type="Proteomes" id="UP000320042"/>
    </source>
</evidence>